<dbReference type="EMBL" id="KI913183">
    <property type="protein sequence ID" value="ETV68660.1"/>
    <property type="molecule type" value="Genomic_DNA"/>
</dbReference>
<dbReference type="PANTHER" id="PTHR41747">
    <property type="entry name" value="CHROMOSOME UNDETERMINED SCAFFOLD_128, WHOLE GENOME SHOTGUN SEQUENCE"/>
    <property type="match status" value="1"/>
</dbReference>
<accession>W4FMG6</accession>
<feature type="compositionally biased region" description="Polar residues" evidence="2">
    <location>
        <begin position="238"/>
        <end position="247"/>
    </location>
</feature>
<proteinExistence type="predicted"/>
<sequence>MHRFLGLPSRATLALATIQLHREFTKCRKPGALLTRWLYHTALRCTPLLAPRDFWFGQWMDGTNGATFHGPLGDSPHCTISRPTTNHHWWIDATHHSISIPWWRRLSVEIQACHGPLPIGSLFPTAPRGHVLAASLTTTWLLTIPADQLALRNISGIYHTSAPKWGKLTASNPVSIHTGFLTTGPMTPLLTPANSTGPQLSAPWTQFTGSIAATHNTPMPANGHKYHQPQDPPYNGPRSISLSTTNTPMPPLPSRTYTTHTSTNSGSLPTEGASLTENNNNIRLKRQHHDTAPTAMIAIYAPAVLIWSNTPPILPLRRPQTLNYHLQQPKHTAFLNLRRGGVDWSMDSGGGNPNVNIGNYKGVMLCNRPFNGVASGPATTFKDTDYSSKNAPFLTGIHPPTIGQNVPIFNEPLHAIKRDKKNTALSKHKKWLHDLQKERDRLEEALMEDEDEKQLRRDRFSKREADFRAQVRRTNPEEDGADPKGARRPMWALTKETADEKKARDEDEDVDDLLEFANNLDLDSFMDDVELKAHVAQVNEQLSKLQAVVNQEEGEEKKSEIKDMLNAERAERQTLNAAALSRLDGADTKGVIDDDAASVASTVLSECKSIRSVHSTRSVMALTRRAEDKLLSAKLASVPEGGRSGIVPTPHVVTHDEECGMRLQNKLLPSNLPYIHRNPAI</sequence>
<protein>
    <submittedName>
        <fullName evidence="3">Uncharacterized protein</fullName>
    </submittedName>
</protein>
<gene>
    <name evidence="3" type="ORF">H257_15466</name>
</gene>
<evidence type="ECO:0000313" key="3">
    <source>
        <dbReference type="EMBL" id="ETV68660.1"/>
    </source>
</evidence>
<feature type="compositionally biased region" description="Polar residues" evidence="2">
    <location>
        <begin position="255"/>
        <end position="274"/>
    </location>
</feature>
<feature type="region of interest" description="Disordered" evidence="2">
    <location>
        <begin position="466"/>
        <end position="506"/>
    </location>
</feature>
<dbReference type="OrthoDB" id="250654at2759"/>
<dbReference type="RefSeq" id="XP_009841885.1">
    <property type="nucleotide sequence ID" value="XM_009843583.1"/>
</dbReference>
<evidence type="ECO:0000256" key="2">
    <source>
        <dbReference type="SAM" id="MobiDB-lite"/>
    </source>
</evidence>
<feature type="compositionally biased region" description="Basic and acidic residues" evidence="2">
    <location>
        <begin position="496"/>
        <end position="505"/>
    </location>
</feature>
<dbReference type="PANTHER" id="PTHR41747:SF1">
    <property type="entry name" value="CHROMOSOME UNDETERMINED SCAFFOLD_128, WHOLE GENOME SHOTGUN SEQUENCE"/>
    <property type="match status" value="1"/>
</dbReference>
<dbReference type="AlphaFoldDB" id="W4FMG6"/>
<organism evidence="3">
    <name type="scientific">Aphanomyces astaci</name>
    <name type="common">Crayfish plague agent</name>
    <dbReference type="NCBI Taxonomy" id="112090"/>
    <lineage>
        <taxon>Eukaryota</taxon>
        <taxon>Sar</taxon>
        <taxon>Stramenopiles</taxon>
        <taxon>Oomycota</taxon>
        <taxon>Saprolegniomycetes</taxon>
        <taxon>Saprolegniales</taxon>
        <taxon>Verrucalvaceae</taxon>
        <taxon>Aphanomyces</taxon>
    </lineage>
</organism>
<dbReference type="VEuPathDB" id="FungiDB:H257_15466"/>
<reference evidence="3" key="1">
    <citation type="submission" date="2013-12" db="EMBL/GenBank/DDBJ databases">
        <title>The Genome Sequence of Aphanomyces astaci APO3.</title>
        <authorList>
            <consortium name="The Broad Institute Genomics Platform"/>
            <person name="Russ C."/>
            <person name="Tyler B."/>
            <person name="van West P."/>
            <person name="Dieguez-Uribeondo J."/>
            <person name="Young S.K."/>
            <person name="Zeng Q."/>
            <person name="Gargeya S."/>
            <person name="Fitzgerald M."/>
            <person name="Abouelleil A."/>
            <person name="Alvarado L."/>
            <person name="Chapman S.B."/>
            <person name="Gainer-Dewar J."/>
            <person name="Goldberg J."/>
            <person name="Griggs A."/>
            <person name="Gujja S."/>
            <person name="Hansen M."/>
            <person name="Howarth C."/>
            <person name="Imamovic A."/>
            <person name="Ireland A."/>
            <person name="Larimer J."/>
            <person name="McCowan C."/>
            <person name="Murphy C."/>
            <person name="Pearson M."/>
            <person name="Poon T.W."/>
            <person name="Priest M."/>
            <person name="Roberts A."/>
            <person name="Saif S."/>
            <person name="Shea T."/>
            <person name="Sykes S."/>
            <person name="Wortman J."/>
            <person name="Nusbaum C."/>
            <person name="Birren B."/>
        </authorList>
    </citation>
    <scope>NUCLEOTIDE SEQUENCE [LARGE SCALE GENOMIC DNA]</scope>
    <source>
        <strain evidence="3">APO3</strain>
    </source>
</reference>
<feature type="coiled-coil region" evidence="1">
    <location>
        <begin position="425"/>
        <end position="459"/>
    </location>
</feature>
<feature type="region of interest" description="Disordered" evidence="2">
    <location>
        <begin position="216"/>
        <end position="274"/>
    </location>
</feature>
<keyword evidence="1" id="KW-0175">Coiled coil</keyword>
<evidence type="ECO:0000256" key="1">
    <source>
        <dbReference type="SAM" id="Coils"/>
    </source>
</evidence>
<dbReference type="GeneID" id="20817462"/>
<name>W4FMG6_APHAT</name>